<dbReference type="InParanoid" id="Q2HDU2"/>
<feature type="compositionally biased region" description="Basic and acidic residues" evidence="1">
    <location>
        <begin position="146"/>
        <end position="159"/>
    </location>
</feature>
<evidence type="ECO:0000256" key="2">
    <source>
        <dbReference type="SAM" id="Phobius"/>
    </source>
</evidence>
<sequence length="198" mass="22059">MENAHTQNERTRAKVVTCGIMIGSALFFPLANTEEPWVRVFVALSLITVVIHDIFQYDGNVEDEFSGVSIDALSDRSLRTVSTQRRAPLPLESNRFNPLYFARHGPSSTTSTRTGTDVTDITLTGVVGQWRPQWDDRTRIYFPEAVRPDQEHTTEEPHAKPASPEEYGNPDVDSDLDSDRGTVESDQPLLGPQGGVIF</sequence>
<reference evidence="3" key="1">
    <citation type="submission" date="2005-03" db="EMBL/GenBank/DDBJ databases">
        <authorList>
            <person name="Giovannoni S.J."/>
            <person name="Cho J.-C."/>
            <person name="Ferriera S."/>
            <person name="Johnson J."/>
            <person name="Kravitz S."/>
            <person name="Halpern A."/>
            <person name="Remington K."/>
            <person name="Beeson K."/>
            <person name="Tran B."/>
            <person name="Rogers Y.-H."/>
            <person name="Friedman R."/>
            <person name="Venter J.C."/>
        </authorList>
    </citation>
    <scope>NUCLEOTIDE SEQUENCE</scope>
    <source>
        <strain evidence="3">CBS 148.51</strain>
    </source>
</reference>
<accession>Q2HDU2</accession>
<keyword evidence="2" id="KW-1133">Transmembrane helix</keyword>
<keyword evidence="4" id="KW-1185">Reference proteome</keyword>
<evidence type="ECO:0000256" key="1">
    <source>
        <dbReference type="SAM" id="MobiDB-lite"/>
    </source>
</evidence>
<name>Q2HDU2_CHAGB</name>
<dbReference type="OrthoDB" id="5238081at2759"/>
<dbReference type="GeneID" id="4386524"/>
<organism evidence="3 4">
    <name type="scientific">Chaetomium globosum (strain ATCC 6205 / CBS 148.51 / DSM 1962 / NBRC 6347 / NRRL 1970)</name>
    <name type="common">Soil fungus</name>
    <dbReference type="NCBI Taxonomy" id="306901"/>
    <lineage>
        <taxon>Eukaryota</taxon>
        <taxon>Fungi</taxon>
        <taxon>Dikarya</taxon>
        <taxon>Ascomycota</taxon>
        <taxon>Pezizomycotina</taxon>
        <taxon>Sordariomycetes</taxon>
        <taxon>Sordariomycetidae</taxon>
        <taxon>Sordariales</taxon>
        <taxon>Chaetomiaceae</taxon>
        <taxon>Chaetomium</taxon>
    </lineage>
</organism>
<dbReference type="EMBL" id="CH408029">
    <property type="protein sequence ID" value="EAQ93377.1"/>
    <property type="molecule type" value="Genomic_DNA"/>
</dbReference>
<dbReference type="AlphaFoldDB" id="Q2HDU2"/>
<dbReference type="eggNOG" id="ENOG502R32J">
    <property type="taxonomic scope" value="Eukaryota"/>
</dbReference>
<keyword evidence="2" id="KW-0472">Membrane</keyword>
<dbReference type="Proteomes" id="UP000001056">
    <property type="component" value="Unassembled WGS sequence"/>
</dbReference>
<dbReference type="VEuPathDB" id="FungiDB:CHGG_01612"/>
<reference evidence="3" key="2">
    <citation type="submission" date="2006-02" db="EMBL/GenBank/DDBJ databases">
        <title>Annotation of the Chaetomium globosum CBS 148.51 Genome.</title>
        <authorList>
            <consortium name="The Broad Institute Genome Sequencing Platform"/>
            <person name="Birren B."/>
            <person name="Lander E."/>
            <person name="Galagan J."/>
            <person name="Devon K."/>
            <person name="Nusbaum C."/>
            <person name="Ma L.-J."/>
            <person name="Jaffe D."/>
            <person name="Butler J."/>
            <person name="Alvarez P."/>
            <person name="Gnerre S."/>
            <person name="Grabherr M."/>
            <person name="Kleber M."/>
            <person name="Mauceli E."/>
            <person name="Brockman W."/>
            <person name="Rounsley S."/>
            <person name="Young S."/>
            <person name="LaButti K."/>
            <person name="Pushparaj V."/>
            <person name="DeCaprio D."/>
            <person name="Crawford M."/>
            <person name="Koehrsen M."/>
            <person name="Engels R."/>
            <person name="Montgomery P."/>
            <person name="Pearson M."/>
            <person name="Howarth C."/>
            <person name="Kodira C."/>
            <person name="Yandava C."/>
            <person name="Zeng Q."/>
            <person name="Alvarado L."/>
            <person name="Oleary S."/>
            <person name="Untereiner W."/>
        </authorList>
    </citation>
    <scope>NUCLEOTIDE SEQUENCE</scope>
    <source>
        <strain evidence="3">CBS 148.51</strain>
    </source>
</reference>
<evidence type="ECO:0000313" key="4">
    <source>
        <dbReference type="Proteomes" id="UP000001056"/>
    </source>
</evidence>
<dbReference type="HOGENOM" id="CLU_089049_0_0_1"/>
<protein>
    <submittedName>
        <fullName evidence="3">Uncharacterized protein</fullName>
    </submittedName>
</protein>
<evidence type="ECO:0000313" key="3">
    <source>
        <dbReference type="EMBL" id="EAQ93377.1"/>
    </source>
</evidence>
<dbReference type="RefSeq" id="XP_001220833.1">
    <property type="nucleotide sequence ID" value="XM_001220832.1"/>
</dbReference>
<proteinExistence type="predicted"/>
<feature type="region of interest" description="Disordered" evidence="1">
    <location>
        <begin position="145"/>
        <end position="198"/>
    </location>
</feature>
<keyword evidence="2" id="KW-0812">Transmembrane</keyword>
<gene>
    <name evidence="3" type="ORF">CHGG_01612</name>
</gene>
<feature type="transmembrane region" description="Helical" evidence="2">
    <location>
        <begin position="12"/>
        <end position="31"/>
    </location>
</feature>